<keyword evidence="7" id="KW-1185">Reference proteome</keyword>
<dbReference type="PANTHER" id="PTHR12442">
    <property type="entry name" value="DYNEIN INTERMEDIATE CHAIN"/>
    <property type="match status" value="1"/>
</dbReference>
<evidence type="ECO:0000256" key="1">
    <source>
        <dbReference type="ARBA" id="ARBA00022490"/>
    </source>
</evidence>
<protein>
    <submittedName>
        <fullName evidence="6">Uncharacterized protein</fullName>
    </submittedName>
</protein>
<sequence length="323" mass="37540">MKFCTHSEQNADLRGGCWSKSRYSVFFTINAKGLLEVYDILNGVDLPVTTFHVCNDSLTTIEPHENGQLLAVGSHNGNIYLVECSDGYIINTKTDKANLTAEFASYPRLDPETEQMINLMQKTLKQEKDEEEAPFIKKIVKKRWKQILSKVCAVEVCKPEICCADLEEKRKTELQTQLASKEEKSSWIITQRRRKLFDFEQKLPKHLSIKKRRILLENEPLANVLANEVEEARREMRAWQERIVLDKRDSWRPRTIEVIHEKPEEEKKKEVEKGDVESPVQKEEKRTDFRQLAETSSKSAIGDKTLQEHGKREAMKLDSHLKK</sequence>
<evidence type="ECO:0000256" key="4">
    <source>
        <dbReference type="SAM" id="Coils"/>
    </source>
</evidence>
<keyword evidence="1" id="KW-0963">Cytoplasm</keyword>
<dbReference type="STRING" id="12957.A0A158P1K8"/>
<gene>
    <name evidence="6" type="primary">105626993</name>
</gene>
<feature type="compositionally biased region" description="Basic and acidic residues" evidence="5">
    <location>
        <begin position="305"/>
        <end position="323"/>
    </location>
</feature>
<dbReference type="EMBL" id="ADTU01006444">
    <property type="status" value="NOT_ANNOTATED_CDS"/>
    <property type="molecule type" value="Genomic_DNA"/>
</dbReference>
<dbReference type="EnsemblMetazoa" id="XM_012208276.1">
    <property type="protein sequence ID" value="XP_012063666.1"/>
    <property type="gene ID" value="LOC105626993"/>
</dbReference>
<dbReference type="InParanoid" id="A0A158P1K8"/>
<dbReference type="AlphaFoldDB" id="A0A158P1K8"/>
<evidence type="ECO:0000256" key="5">
    <source>
        <dbReference type="SAM" id="MobiDB-lite"/>
    </source>
</evidence>
<dbReference type="InterPro" id="IPR050687">
    <property type="entry name" value="Dynein_IC"/>
</dbReference>
<reference evidence="7" key="1">
    <citation type="journal article" date="2011" name="PLoS Genet.">
        <title>The genome sequence of the leaf-cutter ant Atta cephalotes reveals insights into its obligate symbiotic lifestyle.</title>
        <authorList>
            <person name="Suen G."/>
            <person name="Teiling C."/>
            <person name="Li L."/>
            <person name="Holt C."/>
            <person name="Abouheif E."/>
            <person name="Bornberg-Bauer E."/>
            <person name="Bouffard P."/>
            <person name="Caldera E.J."/>
            <person name="Cash E."/>
            <person name="Cavanaugh A."/>
            <person name="Denas O."/>
            <person name="Elhaik E."/>
            <person name="Fave M.J."/>
            <person name="Gadau J."/>
            <person name="Gibson J.D."/>
            <person name="Graur D."/>
            <person name="Grubbs K.J."/>
            <person name="Hagen D.E."/>
            <person name="Harkins T.T."/>
            <person name="Helmkampf M."/>
            <person name="Hu H."/>
            <person name="Johnson B.R."/>
            <person name="Kim J."/>
            <person name="Marsh S.E."/>
            <person name="Moeller J.A."/>
            <person name="Munoz-Torres M.C."/>
            <person name="Murphy M.C."/>
            <person name="Naughton M.C."/>
            <person name="Nigam S."/>
            <person name="Overson R."/>
            <person name="Rajakumar R."/>
            <person name="Reese J.T."/>
            <person name="Scott J.J."/>
            <person name="Smith C.R."/>
            <person name="Tao S."/>
            <person name="Tsutsui N.D."/>
            <person name="Viljakainen L."/>
            <person name="Wissler L."/>
            <person name="Yandell M.D."/>
            <person name="Zimmer F."/>
            <person name="Taylor J."/>
            <person name="Slater S.C."/>
            <person name="Clifton S.W."/>
            <person name="Warren W.C."/>
            <person name="Elsik C.G."/>
            <person name="Smith C.D."/>
            <person name="Weinstock G.M."/>
            <person name="Gerardo N.M."/>
            <person name="Currie C.R."/>
        </authorList>
    </citation>
    <scope>NUCLEOTIDE SEQUENCE [LARGE SCALE GENOMIC DNA]</scope>
</reference>
<dbReference type="GO" id="GO:0045503">
    <property type="term" value="F:dynein light chain binding"/>
    <property type="evidence" value="ECO:0007669"/>
    <property type="project" value="TreeGrafter"/>
</dbReference>
<dbReference type="SUPFAM" id="SSF50978">
    <property type="entry name" value="WD40 repeat-like"/>
    <property type="match status" value="1"/>
</dbReference>
<feature type="coiled-coil region" evidence="4">
    <location>
        <begin position="222"/>
        <end position="249"/>
    </location>
</feature>
<accession>A0A158P1K8</accession>
<dbReference type="Proteomes" id="UP000005205">
    <property type="component" value="Unassembled WGS sequence"/>
</dbReference>
<evidence type="ECO:0000256" key="3">
    <source>
        <dbReference type="ARBA" id="ARBA00022737"/>
    </source>
</evidence>
<evidence type="ECO:0000313" key="6">
    <source>
        <dbReference type="EnsemblMetazoa" id="XP_012063666.1"/>
    </source>
</evidence>
<reference evidence="6" key="2">
    <citation type="submission" date="2016-04" db="UniProtKB">
        <authorList>
            <consortium name="EnsemblMetazoa"/>
        </authorList>
    </citation>
    <scope>IDENTIFICATION</scope>
</reference>
<dbReference type="KEGG" id="acep:105626993"/>
<organism evidence="6 7">
    <name type="scientific">Atta cephalotes</name>
    <name type="common">Leafcutter ant</name>
    <dbReference type="NCBI Taxonomy" id="12957"/>
    <lineage>
        <taxon>Eukaryota</taxon>
        <taxon>Metazoa</taxon>
        <taxon>Ecdysozoa</taxon>
        <taxon>Arthropoda</taxon>
        <taxon>Hexapoda</taxon>
        <taxon>Insecta</taxon>
        <taxon>Pterygota</taxon>
        <taxon>Neoptera</taxon>
        <taxon>Endopterygota</taxon>
        <taxon>Hymenoptera</taxon>
        <taxon>Apocrita</taxon>
        <taxon>Aculeata</taxon>
        <taxon>Formicoidea</taxon>
        <taxon>Formicidae</taxon>
        <taxon>Myrmicinae</taxon>
        <taxon>Atta</taxon>
    </lineage>
</organism>
<dbReference type="GO" id="GO:0045504">
    <property type="term" value="F:dynein heavy chain binding"/>
    <property type="evidence" value="ECO:0007669"/>
    <property type="project" value="TreeGrafter"/>
</dbReference>
<dbReference type="InterPro" id="IPR036322">
    <property type="entry name" value="WD40_repeat_dom_sf"/>
</dbReference>
<keyword evidence="4" id="KW-0175">Coiled coil</keyword>
<evidence type="ECO:0000313" key="7">
    <source>
        <dbReference type="Proteomes" id="UP000005205"/>
    </source>
</evidence>
<keyword evidence="3" id="KW-0677">Repeat</keyword>
<name>A0A158P1K8_ATTCE</name>
<proteinExistence type="predicted"/>
<evidence type="ECO:0000256" key="2">
    <source>
        <dbReference type="ARBA" id="ARBA00022574"/>
    </source>
</evidence>
<feature type="compositionally biased region" description="Basic and acidic residues" evidence="5">
    <location>
        <begin position="261"/>
        <end position="291"/>
    </location>
</feature>
<dbReference type="InterPro" id="IPR015943">
    <property type="entry name" value="WD40/YVTN_repeat-like_dom_sf"/>
</dbReference>
<dbReference type="OrthoDB" id="7536894at2759"/>
<dbReference type="eggNOG" id="KOG1587">
    <property type="taxonomic scope" value="Eukaryota"/>
</dbReference>
<dbReference type="GO" id="GO:0007018">
    <property type="term" value="P:microtubule-based movement"/>
    <property type="evidence" value="ECO:0007669"/>
    <property type="project" value="TreeGrafter"/>
</dbReference>
<keyword evidence="2" id="KW-0853">WD repeat</keyword>
<dbReference type="Gene3D" id="2.130.10.10">
    <property type="entry name" value="YVTN repeat-like/Quinoprotein amine dehydrogenase"/>
    <property type="match status" value="1"/>
</dbReference>
<feature type="region of interest" description="Disordered" evidence="5">
    <location>
        <begin position="261"/>
        <end position="323"/>
    </location>
</feature>